<proteinExistence type="predicted"/>
<dbReference type="EMBL" id="JAXUIC010000006">
    <property type="protein sequence ID" value="KAK4585642.1"/>
    <property type="molecule type" value="Genomic_DNA"/>
</dbReference>
<name>A0AAN7IT45_QUERU</name>
<organism evidence="1 2">
    <name type="scientific">Quercus rubra</name>
    <name type="common">Northern red oak</name>
    <name type="synonym">Quercus borealis</name>
    <dbReference type="NCBI Taxonomy" id="3512"/>
    <lineage>
        <taxon>Eukaryota</taxon>
        <taxon>Viridiplantae</taxon>
        <taxon>Streptophyta</taxon>
        <taxon>Embryophyta</taxon>
        <taxon>Tracheophyta</taxon>
        <taxon>Spermatophyta</taxon>
        <taxon>Magnoliopsida</taxon>
        <taxon>eudicotyledons</taxon>
        <taxon>Gunneridae</taxon>
        <taxon>Pentapetalae</taxon>
        <taxon>rosids</taxon>
        <taxon>fabids</taxon>
        <taxon>Fagales</taxon>
        <taxon>Fagaceae</taxon>
        <taxon>Quercus</taxon>
    </lineage>
</organism>
<protein>
    <submittedName>
        <fullName evidence="1">Uncharacterized protein</fullName>
    </submittedName>
</protein>
<sequence length="270" mass="30327">MVSSSKGLEAILPSPVVINLKMFSILPDLQTQEGVIIRMPKSFPYEDSRHVPWKYDVSLISTRTRKVEVYSNISSDDELLPEGRKHTLPMHIMVKCEDMIIYRVLIDNGSALNVCLISTIECLNVDTYLIRPTTMIIRAFDATLREVQGEIELAIGIGPRSFVVNFQVSKVDSPYNMLLGRPWLHIVGTVASTLHRRLKFSSEDQLITIMAEEPLTIFKETSIPFISANAFPEATFHSFELVPMISRASKLESAWPSATLMAAKDMGILL</sequence>
<keyword evidence="2" id="KW-1185">Reference proteome</keyword>
<dbReference type="InterPro" id="IPR021109">
    <property type="entry name" value="Peptidase_aspartic_dom_sf"/>
</dbReference>
<dbReference type="PANTHER" id="PTHR33240:SF15">
    <property type="entry name" value="GAG-PRO-LIKE PROTEIN"/>
    <property type="match status" value="1"/>
</dbReference>
<gene>
    <name evidence="1" type="ORF">RGQ29_023054</name>
</gene>
<comment type="caution">
    <text evidence="1">The sequence shown here is derived from an EMBL/GenBank/DDBJ whole genome shotgun (WGS) entry which is preliminary data.</text>
</comment>
<dbReference type="PANTHER" id="PTHR33240">
    <property type="entry name" value="OS08G0508500 PROTEIN"/>
    <property type="match status" value="1"/>
</dbReference>
<evidence type="ECO:0000313" key="2">
    <source>
        <dbReference type="Proteomes" id="UP001324115"/>
    </source>
</evidence>
<dbReference type="AlphaFoldDB" id="A0AAN7IT45"/>
<reference evidence="1 2" key="1">
    <citation type="journal article" date="2023" name="G3 (Bethesda)">
        <title>A haplotype-resolved chromosome-scale genome for Quercus rubra L. provides insights into the genetics of adaptive traits for red oak species.</title>
        <authorList>
            <person name="Kapoor B."/>
            <person name="Jenkins J."/>
            <person name="Schmutz J."/>
            <person name="Zhebentyayeva T."/>
            <person name="Kuelheim C."/>
            <person name="Coggeshall M."/>
            <person name="Heim C."/>
            <person name="Lasky J.R."/>
            <person name="Leites L."/>
            <person name="Islam-Faridi N."/>
            <person name="Romero-Severson J."/>
            <person name="DeLeo V.L."/>
            <person name="Lucas S.M."/>
            <person name="Lazic D."/>
            <person name="Gailing O."/>
            <person name="Carlson J."/>
            <person name="Staton M."/>
        </authorList>
    </citation>
    <scope>NUCLEOTIDE SEQUENCE [LARGE SCALE GENOMIC DNA]</scope>
    <source>
        <strain evidence="1">Pseudo-F2</strain>
    </source>
</reference>
<dbReference type="Gene3D" id="2.40.70.10">
    <property type="entry name" value="Acid Proteases"/>
    <property type="match status" value="1"/>
</dbReference>
<evidence type="ECO:0000313" key="1">
    <source>
        <dbReference type="EMBL" id="KAK4585642.1"/>
    </source>
</evidence>
<accession>A0AAN7IT45</accession>
<dbReference type="CDD" id="cd00303">
    <property type="entry name" value="retropepsin_like"/>
    <property type="match status" value="1"/>
</dbReference>
<dbReference type="Proteomes" id="UP001324115">
    <property type="component" value="Unassembled WGS sequence"/>
</dbReference>